<evidence type="ECO:0000313" key="1">
    <source>
        <dbReference type="EMBL" id="EUA56666.1"/>
    </source>
</evidence>
<name>X8CLF0_MYCXE</name>
<comment type="caution">
    <text evidence="1">The sequence shown here is derived from an EMBL/GenBank/DDBJ whole genome shotgun (WGS) entry which is preliminary data.</text>
</comment>
<accession>X8CLF0</accession>
<dbReference type="EMBL" id="JAOB01000029">
    <property type="protein sequence ID" value="EUA56666.1"/>
    <property type="molecule type" value="Genomic_DNA"/>
</dbReference>
<sequence>MIRFGLGYDEQVKPDVRIVGHTEPLRMHVARPAGPLGY</sequence>
<protein>
    <submittedName>
        <fullName evidence="1">Uncharacterized protein</fullName>
    </submittedName>
</protein>
<dbReference type="PATRIC" id="fig|1299334.3.peg.2813"/>
<proteinExistence type="predicted"/>
<gene>
    <name evidence="1" type="ORF">I553_8718</name>
</gene>
<organism evidence="1">
    <name type="scientific">Mycobacterium xenopi 4042</name>
    <dbReference type="NCBI Taxonomy" id="1299334"/>
    <lineage>
        <taxon>Bacteria</taxon>
        <taxon>Bacillati</taxon>
        <taxon>Actinomycetota</taxon>
        <taxon>Actinomycetes</taxon>
        <taxon>Mycobacteriales</taxon>
        <taxon>Mycobacteriaceae</taxon>
        <taxon>Mycobacterium</taxon>
    </lineage>
</organism>
<reference evidence="1" key="1">
    <citation type="submission" date="2014-01" db="EMBL/GenBank/DDBJ databases">
        <authorList>
            <person name="Brown-Elliot B."/>
            <person name="Wallace R."/>
            <person name="Lenaerts A."/>
            <person name="Ordway D."/>
            <person name="DeGroote M.A."/>
            <person name="Parker T."/>
            <person name="Sizemore C."/>
            <person name="Tallon L.J."/>
            <person name="Sadzewicz L.K."/>
            <person name="Sengamalay N."/>
            <person name="Fraser C.M."/>
            <person name="Hine E."/>
            <person name="Shefchek K.A."/>
            <person name="Das S.P."/>
            <person name="Tettelin H."/>
        </authorList>
    </citation>
    <scope>NUCLEOTIDE SEQUENCE [LARGE SCALE GENOMIC DNA]</scope>
    <source>
        <strain evidence="1">4042</strain>
    </source>
</reference>
<dbReference type="AlphaFoldDB" id="X8CLF0"/>